<keyword evidence="2" id="KW-0804">Transcription</keyword>
<dbReference type="Pfam" id="PF09339">
    <property type="entry name" value="HTH_IclR"/>
    <property type="match status" value="1"/>
</dbReference>
<dbReference type="InterPro" id="IPR005471">
    <property type="entry name" value="Tscrpt_reg_IclR_N"/>
</dbReference>
<dbReference type="Gene3D" id="1.10.10.10">
    <property type="entry name" value="Winged helix-like DNA-binding domain superfamily/Winged helix DNA-binding domain"/>
    <property type="match status" value="1"/>
</dbReference>
<reference evidence="4" key="2">
    <citation type="submission" date="2020-09" db="EMBL/GenBank/DDBJ databases">
        <authorList>
            <person name="Sun Q."/>
            <person name="Zhou Y."/>
        </authorList>
    </citation>
    <scope>NUCLEOTIDE SEQUENCE</scope>
    <source>
        <strain evidence="4">CGMCC 1.12785</strain>
    </source>
</reference>
<dbReference type="AlphaFoldDB" id="A0A8J2TZY3"/>
<keyword evidence="5" id="KW-1185">Reference proteome</keyword>
<evidence type="ECO:0000259" key="3">
    <source>
        <dbReference type="PROSITE" id="PS51077"/>
    </source>
</evidence>
<dbReference type="InterPro" id="IPR050707">
    <property type="entry name" value="HTH_MetabolicPath_Reg"/>
</dbReference>
<dbReference type="SUPFAM" id="SSF46785">
    <property type="entry name" value="Winged helix' DNA-binding domain"/>
    <property type="match status" value="1"/>
</dbReference>
<gene>
    <name evidence="4" type="ORF">GCM10011333_26420</name>
</gene>
<dbReference type="PROSITE" id="PS51077">
    <property type="entry name" value="HTH_ICLR"/>
    <property type="match status" value="1"/>
</dbReference>
<dbReference type="RefSeq" id="WP_188551364.1">
    <property type="nucleotide sequence ID" value="NZ_BMFY01000012.1"/>
</dbReference>
<keyword evidence="1" id="KW-0805">Transcription regulation</keyword>
<dbReference type="Gene3D" id="3.30.450.40">
    <property type="match status" value="1"/>
</dbReference>
<evidence type="ECO:0000313" key="4">
    <source>
        <dbReference type="EMBL" id="GGA22085.1"/>
    </source>
</evidence>
<dbReference type="InterPro" id="IPR029016">
    <property type="entry name" value="GAF-like_dom_sf"/>
</dbReference>
<evidence type="ECO:0000256" key="2">
    <source>
        <dbReference type="ARBA" id="ARBA00023163"/>
    </source>
</evidence>
<dbReference type="PANTHER" id="PTHR30136:SF39">
    <property type="entry name" value="TRANSCRIPTIONAL REGULATORY PROTEIN"/>
    <property type="match status" value="1"/>
</dbReference>
<dbReference type="GO" id="GO:0045892">
    <property type="term" value="P:negative regulation of DNA-templated transcription"/>
    <property type="evidence" value="ECO:0007669"/>
    <property type="project" value="TreeGrafter"/>
</dbReference>
<comment type="caution">
    <text evidence="4">The sequence shown here is derived from an EMBL/GenBank/DDBJ whole genome shotgun (WGS) entry which is preliminary data.</text>
</comment>
<dbReference type="SUPFAM" id="SSF55781">
    <property type="entry name" value="GAF domain-like"/>
    <property type="match status" value="1"/>
</dbReference>
<accession>A0A8J2TZY3</accession>
<organism evidence="4 5">
    <name type="scientific">Sediminivirga luteola</name>
    <dbReference type="NCBI Taxonomy" id="1774748"/>
    <lineage>
        <taxon>Bacteria</taxon>
        <taxon>Bacillati</taxon>
        <taxon>Actinomycetota</taxon>
        <taxon>Actinomycetes</taxon>
        <taxon>Micrococcales</taxon>
        <taxon>Brevibacteriaceae</taxon>
        <taxon>Sediminivirga</taxon>
    </lineage>
</organism>
<dbReference type="SMART" id="SM00346">
    <property type="entry name" value="HTH_ICLR"/>
    <property type="match status" value="1"/>
</dbReference>
<feature type="domain" description="HTH iclR-type" evidence="3">
    <location>
        <begin position="10"/>
        <end position="69"/>
    </location>
</feature>
<reference evidence="4" key="1">
    <citation type="journal article" date="2014" name="Int. J. Syst. Evol. Microbiol.">
        <title>Complete genome sequence of Corynebacterium casei LMG S-19264T (=DSM 44701T), isolated from a smear-ripened cheese.</title>
        <authorList>
            <consortium name="US DOE Joint Genome Institute (JGI-PGF)"/>
            <person name="Walter F."/>
            <person name="Albersmeier A."/>
            <person name="Kalinowski J."/>
            <person name="Ruckert C."/>
        </authorList>
    </citation>
    <scope>NUCLEOTIDE SEQUENCE</scope>
    <source>
        <strain evidence="4">CGMCC 1.12785</strain>
    </source>
</reference>
<dbReference type="EMBL" id="BMFY01000012">
    <property type="protein sequence ID" value="GGA22085.1"/>
    <property type="molecule type" value="Genomic_DNA"/>
</dbReference>
<dbReference type="InterPro" id="IPR036388">
    <property type="entry name" value="WH-like_DNA-bd_sf"/>
</dbReference>
<evidence type="ECO:0000256" key="1">
    <source>
        <dbReference type="ARBA" id="ARBA00023015"/>
    </source>
</evidence>
<proteinExistence type="predicted"/>
<dbReference type="InterPro" id="IPR036390">
    <property type="entry name" value="WH_DNA-bd_sf"/>
</dbReference>
<dbReference type="GO" id="GO:0003700">
    <property type="term" value="F:DNA-binding transcription factor activity"/>
    <property type="evidence" value="ECO:0007669"/>
    <property type="project" value="TreeGrafter"/>
</dbReference>
<evidence type="ECO:0000313" key="5">
    <source>
        <dbReference type="Proteomes" id="UP000616114"/>
    </source>
</evidence>
<sequence length="223" mass="23668">MSQNRRISGVGVLDKTAAILDIVEMHPMTTAELARRMDMTVSTTHRLVRALQTLDFLVKERDGTLKLGPRVSATQTTRLLVPLMTRLRDETGASTQLWTRQGDQRLCVFEVEALSEVRVSVPAGVFLPLDTGGSAADVLLGRPVAPGKGWIESYGGRVPGACSVSAPVVVGERVAAALCVSIPIRPDGVGPGELFGERVVATAEAIAKTLEDNRAGAAQLFGP</sequence>
<protein>
    <submittedName>
        <fullName evidence="4">IclR family transcriptional regulator</fullName>
    </submittedName>
</protein>
<dbReference type="CDD" id="cd00090">
    <property type="entry name" value="HTH_ARSR"/>
    <property type="match status" value="1"/>
</dbReference>
<dbReference type="GO" id="GO:0003677">
    <property type="term" value="F:DNA binding"/>
    <property type="evidence" value="ECO:0007669"/>
    <property type="project" value="InterPro"/>
</dbReference>
<dbReference type="InterPro" id="IPR011991">
    <property type="entry name" value="ArsR-like_HTH"/>
</dbReference>
<dbReference type="Proteomes" id="UP000616114">
    <property type="component" value="Unassembled WGS sequence"/>
</dbReference>
<dbReference type="PANTHER" id="PTHR30136">
    <property type="entry name" value="HELIX-TURN-HELIX TRANSCRIPTIONAL REGULATOR, ICLR FAMILY"/>
    <property type="match status" value="1"/>
</dbReference>
<name>A0A8J2TZY3_9MICO</name>